<evidence type="ECO:0000256" key="2">
    <source>
        <dbReference type="ARBA" id="ARBA00022475"/>
    </source>
</evidence>
<feature type="transmembrane region" description="Helical" evidence="9">
    <location>
        <begin position="198"/>
        <end position="222"/>
    </location>
</feature>
<dbReference type="PROSITE" id="PS50263">
    <property type="entry name" value="CN_HYDROLASE"/>
    <property type="match status" value="1"/>
</dbReference>
<evidence type="ECO:0000256" key="4">
    <source>
        <dbReference type="ARBA" id="ARBA00022692"/>
    </source>
</evidence>
<feature type="transmembrane region" description="Helical" evidence="9">
    <location>
        <begin position="251"/>
        <end position="270"/>
    </location>
</feature>
<feature type="domain" description="CN hydrolase" evidence="10">
    <location>
        <begin position="278"/>
        <end position="650"/>
    </location>
</feature>
<evidence type="ECO:0000256" key="6">
    <source>
        <dbReference type="ARBA" id="ARBA00023136"/>
    </source>
</evidence>
<dbReference type="InterPro" id="IPR036526">
    <property type="entry name" value="C-N_Hydrolase_sf"/>
</dbReference>
<keyword evidence="6 9" id="KW-0472">Membrane</keyword>
<feature type="transmembrane region" description="Helical" evidence="9">
    <location>
        <begin position="60"/>
        <end position="79"/>
    </location>
</feature>
<evidence type="ECO:0000256" key="3">
    <source>
        <dbReference type="ARBA" id="ARBA00022679"/>
    </source>
</evidence>
<dbReference type="Pfam" id="PF00795">
    <property type="entry name" value="CN_hydrolase"/>
    <property type="match status" value="1"/>
</dbReference>
<feature type="transmembrane region" description="Helical" evidence="9">
    <location>
        <begin position="116"/>
        <end position="141"/>
    </location>
</feature>
<dbReference type="InterPro" id="IPR003010">
    <property type="entry name" value="C-N_Hydrolase"/>
</dbReference>
<evidence type="ECO:0000313" key="11">
    <source>
        <dbReference type="EMBL" id="GAA2013196.1"/>
    </source>
</evidence>
<dbReference type="NCBIfam" id="TIGR00546">
    <property type="entry name" value="lnt"/>
    <property type="match status" value="1"/>
</dbReference>
<dbReference type="Pfam" id="PF20154">
    <property type="entry name" value="LNT_N"/>
    <property type="match status" value="1"/>
</dbReference>
<dbReference type="Gene3D" id="3.60.110.10">
    <property type="entry name" value="Carbon-nitrogen hydrolase"/>
    <property type="match status" value="1"/>
</dbReference>
<evidence type="ECO:0000256" key="9">
    <source>
        <dbReference type="SAM" id="Phobius"/>
    </source>
</evidence>
<dbReference type="InterPro" id="IPR045378">
    <property type="entry name" value="LNT_N"/>
</dbReference>
<feature type="transmembrane region" description="Helical" evidence="9">
    <location>
        <begin position="86"/>
        <end position="104"/>
    </location>
</feature>
<evidence type="ECO:0000313" key="12">
    <source>
        <dbReference type="Proteomes" id="UP001500755"/>
    </source>
</evidence>
<keyword evidence="12" id="KW-1185">Reference proteome</keyword>
<feature type="region of interest" description="Disordered" evidence="8">
    <location>
        <begin position="483"/>
        <end position="570"/>
    </location>
</feature>
<keyword evidence="3" id="KW-0808">Transferase</keyword>
<evidence type="ECO:0000256" key="1">
    <source>
        <dbReference type="ARBA" id="ARBA00004651"/>
    </source>
</evidence>
<dbReference type="EMBL" id="BAAANO010000029">
    <property type="protein sequence ID" value="GAA2013196.1"/>
    <property type="molecule type" value="Genomic_DNA"/>
</dbReference>
<feature type="transmembrane region" description="Helical" evidence="9">
    <location>
        <begin position="153"/>
        <end position="178"/>
    </location>
</feature>
<accession>A0ABN2TLG0</accession>
<feature type="compositionally biased region" description="Basic residues" evidence="8">
    <location>
        <begin position="620"/>
        <end position="633"/>
    </location>
</feature>
<keyword evidence="7" id="KW-0012">Acyltransferase</keyword>
<reference evidence="11 12" key="1">
    <citation type="journal article" date="2019" name="Int. J. Syst. Evol. Microbiol.">
        <title>The Global Catalogue of Microorganisms (GCM) 10K type strain sequencing project: providing services to taxonomists for standard genome sequencing and annotation.</title>
        <authorList>
            <consortium name="The Broad Institute Genomics Platform"/>
            <consortium name="The Broad Institute Genome Sequencing Center for Infectious Disease"/>
            <person name="Wu L."/>
            <person name="Ma J."/>
        </authorList>
    </citation>
    <scope>NUCLEOTIDE SEQUENCE [LARGE SCALE GENOMIC DNA]</scope>
    <source>
        <strain evidence="11 12">JCM 14546</strain>
    </source>
</reference>
<keyword evidence="4 9" id="KW-0812">Transmembrane</keyword>
<dbReference type="Proteomes" id="UP001500755">
    <property type="component" value="Unassembled WGS sequence"/>
</dbReference>
<dbReference type="PANTHER" id="PTHR38686:SF1">
    <property type="entry name" value="APOLIPOPROTEIN N-ACYLTRANSFERASE"/>
    <property type="match status" value="1"/>
</dbReference>
<proteinExistence type="predicted"/>
<dbReference type="RefSeq" id="WP_344310362.1">
    <property type="nucleotide sequence ID" value="NZ_BAAANO010000029.1"/>
</dbReference>
<organism evidence="11 12">
    <name type="scientific">Brevibacterium samyangense</name>
    <dbReference type="NCBI Taxonomy" id="366888"/>
    <lineage>
        <taxon>Bacteria</taxon>
        <taxon>Bacillati</taxon>
        <taxon>Actinomycetota</taxon>
        <taxon>Actinomycetes</taxon>
        <taxon>Micrococcales</taxon>
        <taxon>Brevibacteriaceae</taxon>
        <taxon>Brevibacterium</taxon>
    </lineage>
</organism>
<protein>
    <recommendedName>
        <fullName evidence="10">CN hydrolase domain-containing protein</fullName>
    </recommendedName>
</protein>
<comment type="caution">
    <text evidence="11">The sequence shown here is derived from an EMBL/GenBank/DDBJ whole genome shotgun (WGS) entry which is preliminary data.</text>
</comment>
<dbReference type="SUPFAM" id="SSF56317">
    <property type="entry name" value="Carbon-nitrogen hydrolase"/>
    <property type="match status" value="1"/>
</dbReference>
<feature type="compositionally biased region" description="Basic residues" evidence="8">
    <location>
        <begin position="493"/>
        <end position="503"/>
    </location>
</feature>
<evidence type="ECO:0000256" key="5">
    <source>
        <dbReference type="ARBA" id="ARBA00022989"/>
    </source>
</evidence>
<feature type="region of interest" description="Disordered" evidence="8">
    <location>
        <begin position="1"/>
        <end position="31"/>
    </location>
</feature>
<evidence type="ECO:0000256" key="7">
    <source>
        <dbReference type="ARBA" id="ARBA00023315"/>
    </source>
</evidence>
<gene>
    <name evidence="11" type="ORF">GCM10009755_26050</name>
</gene>
<name>A0ABN2TLG0_9MICO</name>
<keyword evidence="2" id="KW-1003">Cell membrane</keyword>
<keyword evidence="5 9" id="KW-1133">Transmembrane helix</keyword>
<feature type="compositionally biased region" description="Basic and acidic residues" evidence="8">
    <location>
        <begin position="634"/>
        <end position="650"/>
    </location>
</feature>
<evidence type="ECO:0000259" key="10">
    <source>
        <dbReference type="PROSITE" id="PS50263"/>
    </source>
</evidence>
<feature type="region of interest" description="Disordered" evidence="8">
    <location>
        <begin position="583"/>
        <end position="650"/>
    </location>
</feature>
<dbReference type="InterPro" id="IPR004563">
    <property type="entry name" value="Apolipo_AcylTrfase"/>
</dbReference>
<dbReference type="PANTHER" id="PTHR38686">
    <property type="entry name" value="APOLIPOPROTEIN N-ACYLTRANSFERASE"/>
    <property type="match status" value="1"/>
</dbReference>
<comment type="subcellular location">
    <subcellularLocation>
        <location evidence="1">Cell membrane</location>
        <topology evidence="1">Multi-pass membrane protein</topology>
    </subcellularLocation>
</comment>
<sequence length="650" mass="70206">MTSQALARTADHTGDPTGDPAQAEPSRGATPPPGQALLPLWAAVPAATAAGLAMDAAFPALGWWPLVFVSVALFLAALIGRSTWGAVLVGAIFGAAFWFPHASWATQFLGAHPLSWVPWVALASALTIYSAVLTVPIAWAYRWLPRRYEAPAVRLLALPALVSGIWTVRELIMGSWPYGGFPWGRVGMSQSESPIAPVASWVGVSGLGFLMVALCVATIEALRWAAHTRQPRDYNPSADGAEESIRLPARWSAPIPALGLAAVMLLVPQFRTSHAGSIRVGAVQGDGPAAYVDEHEAGAVLDSQLAASAPVEEEQVDIVLWPEGGVDADPLDDEPTAQVLNDAADRYGAPILLNAASAEGDLVYNTSFLWTSTGPVATHAKRHPVPFGEYVPDRWFYGALVPSLVGLLQREYTAGVDTPAIDVDGVAVGLAICFDVAFDDVIREKVRRRCAAMNVEPLTEFHKRRTRLVQGDQLVDLRRAQKGLSHPNCTHHPPPRVQHRRLQRPPLPPIDPPATCEKPRFSRPGRGSRTLYGGPPTSRPAFPVRMPGRRGVRFPPASPRARLRFPDTRPSCRRGALYVSVSRHRVGNSTQSTGVLPGPCSSAAGGDSVNRPHPAPDHRRSFHAHRSPRFHRHPGPEHRRRHDADPREVG</sequence>
<evidence type="ECO:0000256" key="8">
    <source>
        <dbReference type="SAM" id="MobiDB-lite"/>
    </source>
</evidence>